<dbReference type="Proteomes" id="UP000029226">
    <property type="component" value="Unassembled WGS sequence"/>
</dbReference>
<gene>
    <name evidence="1" type="ORF">JCM19314_1217</name>
</gene>
<dbReference type="AlphaFoldDB" id="A0A090QI28"/>
<reference evidence="1 2" key="1">
    <citation type="journal article" date="2014" name="Genome Announc.">
        <title>Draft Genome Sequences of Marine Flavobacterium Nonlabens Strains NR17, NR24, NR27, NR32, NR33, and Ara13.</title>
        <authorList>
            <person name="Nakanishi M."/>
            <person name="Meirelles P."/>
            <person name="Suzuki R."/>
            <person name="Takatani N."/>
            <person name="Mino S."/>
            <person name="Suda W."/>
            <person name="Oshima K."/>
            <person name="Hattori M."/>
            <person name="Ohkuma M."/>
            <person name="Hosokawa M."/>
            <person name="Miyashita K."/>
            <person name="Thompson F.L."/>
            <person name="Niwa A."/>
            <person name="Sawabe T."/>
            <person name="Sawabe T."/>
        </authorList>
    </citation>
    <scope>NUCLEOTIDE SEQUENCE [LARGE SCALE GENOMIC DNA]</scope>
    <source>
        <strain evidence="2">JCM19314</strain>
    </source>
</reference>
<proteinExistence type="predicted"/>
<name>A0A090QI28_NONUL</name>
<evidence type="ECO:0000313" key="2">
    <source>
        <dbReference type="Proteomes" id="UP000029226"/>
    </source>
</evidence>
<organism evidence="1 2">
    <name type="scientific">Nonlabens ulvanivorans</name>
    <name type="common">Persicivirga ulvanivorans</name>
    <dbReference type="NCBI Taxonomy" id="906888"/>
    <lineage>
        <taxon>Bacteria</taxon>
        <taxon>Pseudomonadati</taxon>
        <taxon>Bacteroidota</taxon>
        <taxon>Flavobacteriia</taxon>
        <taxon>Flavobacteriales</taxon>
        <taxon>Flavobacteriaceae</taxon>
        <taxon>Nonlabens</taxon>
    </lineage>
</organism>
<accession>A0A090QI28</accession>
<evidence type="ECO:0000313" key="1">
    <source>
        <dbReference type="EMBL" id="GAL01434.1"/>
    </source>
</evidence>
<comment type="caution">
    <text evidence="1">The sequence shown here is derived from an EMBL/GenBank/DDBJ whole genome shotgun (WGS) entry which is preliminary data.</text>
</comment>
<protein>
    <submittedName>
        <fullName evidence="1">Uncharacterized protein</fullName>
    </submittedName>
</protein>
<sequence>MIKIRAKSPTSIQYNIIVGDSPLLSPILPPEAFNNNVLEFIKRCPFDLIQLNGSLEFFELSLNTIWDCPLDLNIINIRDFDVFFKELDSIKQVQVYFLDCSDQNQIDACTKLISLNSELIFINIHNESYGVTYNKLVLSPNDFILKLTNEQDSIFQALGKEKFELEPKVSIDYKPLVPFPFFVPTRGNYFILNQLIGNYGTNNTEFIDQDPHEELIKESKKAHSNKHSFERQNSYINQINHIDFFSTIAYNEKLLEPVNLQDSRLSPLILVLPFHNPDLKKYMVEIF</sequence>
<dbReference type="EMBL" id="BBMM01000011">
    <property type="protein sequence ID" value="GAL01434.1"/>
    <property type="molecule type" value="Genomic_DNA"/>
</dbReference>